<protein>
    <submittedName>
        <fullName evidence="1">Uncharacterized protein</fullName>
    </submittedName>
</protein>
<reference evidence="1 2" key="1">
    <citation type="submission" date="2016-03" db="EMBL/GenBank/DDBJ databases">
        <title>EvidentialGene: Evidence-directed Construction of Genes on Genomes.</title>
        <authorList>
            <person name="Gilbert D.G."/>
            <person name="Choi J.-H."/>
            <person name="Mockaitis K."/>
            <person name="Colbourne J."/>
            <person name="Pfrender M."/>
        </authorList>
    </citation>
    <scope>NUCLEOTIDE SEQUENCE [LARGE SCALE GENOMIC DNA]</scope>
    <source>
        <strain evidence="1 2">Xinb3</strain>
        <tissue evidence="1">Complete organism</tissue>
    </source>
</reference>
<dbReference type="EMBL" id="LRGB01001581">
    <property type="protein sequence ID" value="KZS11412.1"/>
    <property type="molecule type" value="Genomic_DNA"/>
</dbReference>
<dbReference type="AlphaFoldDB" id="A0A164UJ83"/>
<evidence type="ECO:0000313" key="2">
    <source>
        <dbReference type="Proteomes" id="UP000076858"/>
    </source>
</evidence>
<proteinExistence type="predicted"/>
<accession>A0A164UJ83</accession>
<organism evidence="1 2">
    <name type="scientific">Daphnia magna</name>
    <dbReference type="NCBI Taxonomy" id="35525"/>
    <lineage>
        <taxon>Eukaryota</taxon>
        <taxon>Metazoa</taxon>
        <taxon>Ecdysozoa</taxon>
        <taxon>Arthropoda</taxon>
        <taxon>Crustacea</taxon>
        <taxon>Branchiopoda</taxon>
        <taxon>Diplostraca</taxon>
        <taxon>Cladocera</taxon>
        <taxon>Anomopoda</taxon>
        <taxon>Daphniidae</taxon>
        <taxon>Daphnia</taxon>
    </lineage>
</organism>
<gene>
    <name evidence="1" type="ORF">APZ42_024222</name>
</gene>
<keyword evidence="2" id="KW-1185">Reference proteome</keyword>
<evidence type="ECO:0000313" key="1">
    <source>
        <dbReference type="EMBL" id="KZS11412.1"/>
    </source>
</evidence>
<comment type="caution">
    <text evidence="1">The sequence shown here is derived from an EMBL/GenBank/DDBJ whole genome shotgun (WGS) entry which is preliminary data.</text>
</comment>
<sequence>MAGPADGDFVHDLNAQTAQLHNVPGTLVTLGIADVAAFYTSCIRDDPILSRLVIRNSTFGGLKANMASPSLPVQVYLITFGRYLRAQVADINHSHVLAATMGEMMGPHVDDAVHYDMNTSNDHIMQAVRTLLGSARLPEVCAHNAAAYAGFLNNNAATPWIQHAPAAWPDADGIAALGPNGLAVLLYYLSTVAGDFSQNLSLLVILNSHVAFLKQGNVTPAFMKKITDGVMTDLGVGLALDANAMKVFHRRYCSNITENNAPTLIAHWDRMVPEVAMRLRLTIEQAAGSGLTAFISIGRAIRAFPDFGWDRINKVLRDDVVAFGLAVTAVNGNPYYGYRRDLGPAKSTNFKNLAWVAKELLIKARGETGLAKYKGWVRSPKSQGTLVDMITDYINQRDDEVDPGDQDNIDQTQALVTSVGNAANMDIFEIRDHALVPKHNRPARSYTRLCSPLAPNVGLAQSVPSITRLQQCVHEIFCRKTFCPILMRPACAALTLQHVISGRIDKLRKNFVWSWMNNANAEQEALVDHFEYCMSWLGCITSADLSYFRSVVGVPFGLRAHWNSAVITASETSVYFPPAVITPVNEPLDNRTSLLPINDVGLFEPTFCRDTDNGEVFQTDAGDLEHWVLPMGSSNTSVPHQFTARYADAVLGNIFPHVKTHALQTQHVGRLSLLLLGLYNINITQGTYDMVPGERRDFPVMYKTHHMSIDGCPNTTT</sequence>
<dbReference type="Proteomes" id="UP000076858">
    <property type="component" value="Unassembled WGS sequence"/>
</dbReference>
<name>A0A164UJ83_9CRUS</name>